<feature type="domain" description="Major facilitator superfamily (MFS) profile" evidence="5">
    <location>
        <begin position="14"/>
        <end position="389"/>
    </location>
</feature>
<dbReference type="Gene3D" id="1.20.1250.20">
    <property type="entry name" value="MFS general substrate transporter like domains"/>
    <property type="match status" value="2"/>
</dbReference>
<keyword evidence="3 4" id="KW-0472">Membrane</keyword>
<dbReference type="PANTHER" id="PTHR23537:SF1">
    <property type="entry name" value="SUGAR TRANSPORTER"/>
    <property type="match status" value="1"/>
</dbReference>
<dbReference type="InterPro" id="IPR010645">
    <property type="entry name" value="MFS_4"/>
</dbReference>
<evidence type="ECO:0000256" key="3">
    <source>
        <dbReference type="ARBA" id="ARBA00023136"/>
    </source>
</evidence>
<dbReference type="SUPFAM" id="SSF103473">
    <property type="entry name" value="MFS general substrate transporter"/>
    <property type="match status" value="1"/>
</dbReference>
<evidence type="ECO:0000313" key="6">
    <source>
        <dbReference type="EMBL" id="GAA0223152.1"/>
    </source>
</evidence>
<evidence type="ECO:0000256" key="4">
    <source>
        <dbReference type="SAM" id="Phobius"/>
    </source>
</evidence>
<organism evidence="6 7">
    <name type="scientific">Methylophaga marina</name>
    <dbReference type="NCBI Taxonomy" id="45495"/>
    <lineage>
        <taxon>Bacteria</taxon>
        <taxon>Pseudomonadati</taxon>
        <taxon>Pseudomonadota</taxon>
        <taxon>Gammaproteobacteria</taxon>
        <taxon>Thiotrichales</taxon>
        <taxon>Piscirickettsiaceae</taxon>
        <taxon>Methylophaga</taxon>
    </lineage>
</organism>
<feature type="transmembrane region" description="Helical" evidence="4">
    <location>
        <begin position="301"/>
        <end position="323"/>
    </location>
</feature>
<dbReference type="Proteomes" id="UP001501476">
    <property type="component" value="Unassembled WGS sequence"/>
</dbReference>
<accession>A0ABP3D8X3</accession>
<feature type="transmembrane region" description="Helical" evidence="4">
    <location>
        <begin position="172"/>
        <end position="190"/>
    </location>
</feature>
<reference evidence="7" key="1">
    <citation type="journal article" date="2019" name="Int. J. Syst. Evol. Microbiol.">
        <title>The Global Catalogue of Microorganisms (GCM) 10K type strain sequencing project: providing services to taxonomists for standard genome sequencing and annotation.</title>
        <authorList>
            <consortium name="The Broad Institute Genomics Platform"/>
            <consortium name="The Broad Institute Genome Sequencing Center for Infectious Disease"/>
            <person name="Wu L."/>
            <person name="Ma J."/>
        </authorList>
    </citation>
    <scope>NUCLEOTIDE SEQUENCE [LARGE SCALE GENOMIC DNA]</scope>
    <source>
        <strain evidence="7">JCM 6886</strain>
    </source>
</reference>
<dbReference type="InterPro" id="IPR036259">
    <property type="entry name" value="MFS_trans_sf"/>
</dbReference>
<keyword evidence="7" id="KW-1185">Reference proteome</keyword>
<dbReference type="PROSITE" id="PS50850">
    <property type="entry name" value="MFS"/>
    <property type="match status" value="1"/>
</dbReference>
<gene>
    <name evidence="6" type="ORF">GCM10008964_13430</name>
</gene>
<dbReference type="RefSeq" id="WP_343749618.1">
    <property type="nucleotide sequence ID" value="NZ_BAAADG010000004.1"/>
</dbReference>
<keyword evidence="2 4" id="KW-1133">Transmembrane helix</keyword>
<feature type="transmembrane region" description="Helical" evidence="4">
    <location>
        <begin position="249"/>
        <end position="265"/>
    </location>
</feature>
<feature type="transmembrane region" description="Helical" evidence="4">
    <location>
        <begin position="277"/>
        <end position="295"/>
    </location>
</feature>
<sequence length="392" mass="43111">MTHHDSAIQFQRIKVITAGICAVILAVGIARFSYTPFLPLMLNQTDLSLVNSGWLATFNYIGYLLGVVLVSFTNNLVFKFRFYQWCLVIAVLSTIAMGMTTELYRWVILRFIAGISGTAGVILSSGFVLSWLKHHQFKPELGLHFMGLGLGIAIPGSAVVLMNHFLPWDSQWIVMGLFGILFFIPAWFWIPQPQLTQHKTSQPLIEPPRSWMIKLILAYACAGVGYVVSATFIVAILEEMPQLSGKGDWIWVILGLAAAPACFLWDKVANKFGELNTLLLTYALQMVAVIMPVLSDSLITNLIAAAIFGGTFTGIVSLMLTFIGHKFPLNPAKAMARLTICYGTAQIIAPAAAGYLASYYGNYHVALWATALVMLVGMGFLIAVKQDKFTRA</sequence>
<protein>
    <submittedName>
        <fullName evidence="6">YbfB/YjiJ family MFS transporter</fullName>
    </submittedName>
</protein>
<evidence type="ECO:0000256" key="1">
    <source>
        <dbReference type="ARBA" id="ARBA00022692"/>
    </source>
</evidence>
<dbReference type="InterPro" id="IPR020846">
    <property type="entry name" value="MFS_dom"/>
</dbReference>
<dbReference type="Pfam" id="PF06779">
    <property type="entry name" value="MFS_4"/>
    <property type="match status" value="1"/>
</dbReference>
<feature type="transmembrane region" description="Helical" evidence="4">
    <location>
        <begin position="107"/>
        <end position="129"/>
    </location>
</feature>
<keyword evidence="1 4" id="KW-0812">Transmembrane</keyword>
<feature type="transmembrane region" description="Helical" evidence="4">
    <location>
        <begin position="363"/>
        <end position="384"/>
    </location>
</feature>
<dbReference type="PANTHER" id="PTHR23537">
    <property type="match status" value="1"/>
</dbReference>
<feature type="transmembrane region" description="Helical" evidence="4">
    <location>
        <begin position="141"/>
        <end position="166"/>
    </location>
</feature>
<name>A0ABP3D8X3_9GAMM</name>
<feature type="transmembrane region" description="Helical" evidence="4">
    <location>
        <begin position="82"/>
        <end position="101"/>
    </location>
</feature>
<proteinExistence type="predicted"/>
<evidence type="ECO:0000259" key="5">
    <source>
        <dbReference type="PROSITE" id="PS50850"/>
    </source>
</evidence>
<feature type="transmembrane region" description="Helical" evidence="4">
    <location>
        <begin position="12"/>
        <end position="32"/>
    </location>
</feature>
<dbReference type="EMBL" id="BAAADG010000004">
    <property type="protein sequence ID" value="GAA0223152.1"/>
    <property type="molecule type" value="Genomic_DNA"/>
</dbReference>
<evidence type="ECO:0000313" key="7">
    <source>
        <dbReference type="Proteomes" id="UP001501476"/>
    </source>
</evidence>
<feature type="transmembrane region" description="Helical" evidence="4">
    <location>
        <begin position="52"/>
        <end position="70"/>
    </location>
</feature>
<feature type="transmembrane region" description="Helical" evidence="4">
    <location>
        <begin position="335"/>
        <end position="357"/>
    </location>
</feature>
<feature type="transmembrane region" description="Helical" evidence="4">
    <location>
        <begin position="211"/>
        <end position="237"/>
    </location>
</feature>
<evidence type="ECO:0000256" key="2">
    <source>
        <dbReference type="ARBA" id="ARBA00022989"/>
    </source>
</evidence>
<comment type="caution">
    <text evidence="6">The sequence shown here is derived from an EMBL/GenBank/DDBJ whole genome shotgun (WGS) entry which is preliminary data.</text>
</comment>